<evidence type="ECO:0000313" key="1">
    <source>
        <dbReference type="EMBL" id="ADH92070.1"/>
    </source>
</evidence>
<dbReference type="AlphaFoldDB" id="D7BMC1"/>
<protein>
    <recommendedName>
        <fullName evidence="3">3-hydroxyacyl-CoA dehydrogenase</fullName>
    </recommendedName>
</protein>
<dbReference type="eggNOG" id="ENOG50332RH">
    <property type="taxonomic scope" value="Bacteria"/>
</dbReference>
<dbReference type="Proteomes" id="UP000000376">
    <property type="component" value="Chromosome"/>
</dbReference>
<sequence length="190" mass="21459">MTSVLSEVTSEPRALRFVPVSQENRPDFQRVPTVSVMERRATPPVTSPERPFDRIAIRLSCTERVDDEDDRFSLDHPLPDSVIPAPKFAARVIGQAIEVLLGHRPVRQLQSWLAPGVYRHLCSRAGLNARIAGAAPHTTPPLIRRLHVTHPRRRVAEVGIVIHDGFRIRAAALRLEIFRERWQVTALEIA</sequence>
<gene>
    <name evidence="1" type="ordered locus">Arch_0312</name>
</gene>
<dbReference type="InterPro" id="IPR045596">
    <property type="entry name" value="DUF6459"/>
</dbReference>
<accession>D7BMC1</accession>
<organism evidence="1 2">
    <name type="scientific">Arcanobacterium haemolyticum (strain ATCC 9345 / DSM 20595 / CCM 5947 / CCUG 17215 / LMG 16163 / NBRC 15585 / NCTC 8452 / 11018)</name>
    <dbReference type="NCBI Taxonomy" id="644284"/>
    <lineage>
        <taxon>Bacteria</taxon>
        <taxon>Bacillati</taxon>
        <taxon>Actinomycetota</taxon>
        <taxon>Actinomycetes</taxon>
        <taxon>Actinomycetales</taxon>
        <taxon>Actinomycetaceae</taxon>
        <taxon>Arcanobacterium</taxon>
    </lineage>
</organism>
<name>D7BMC1_ARCHD</name>
<evidence type="ECO:0008006" key="3">
    <source>
        <dbReference type="Google" id="ProtNLM"/>
    </source>
</evidence>
<dbReference type="KEGG" id="ahe:Arch_0312"/>
<dbReference type="STRING" id="644284.Arch_0312"/>
<dbReference type="Pfam" id="PF20060">
    <property type="entry name" value="DUF6459"/>
    <property type="match status" value="1"/>
</dbReference>
<proteinExistence type="predicted"/>
<dbReference type="EMBL" id="CP002045">
    <property type="protein sequence ID" value="ADH92070.1"/>
    <property type="molecule type" value="Genomic_DNA"/>
</dbReference>
<dbReference type="HOGENOM" id="CLU_1425332_0_0_11"/>
<evidence type="ECO:0000313" key="2">
    <source>
        <dbReference type="Proteomes" id="UP000000376"/>
    </source>
</evidence>
<reference evidence="1 2" key="1">
    <citation type="journal article" date="2010" name="Stand. Genomic Sci.">
        <title>Complete genome sequence of Arcanobacterium haemolyticum type strain (11018).</title>
        <authorList>
            <person name="Yasawong M."/>
            <person name="Teshima H."/>
            <person name="Lapidus A."/>
            <person name="Nolan M."/>
            <person name="Lucas S."/>
            <person name="Glavina Del Rio T."/>
            <person name="Tice H."/>
            <person name="Cheng J."/>
            <person name="Bruce D."/>
            <person name="Detter C."/>
            <person name="Tapia R."/>
            <person name="Han C."/>
            <person name="Goodwin L."/>
            <person name="Pitluck S."/>
            <person name="Liolios K."/>
            <person name="Ivanova N."/>
            <person name="Mavromatis K."/>
            <person name="Mikhailova N."/>
            <person name="Pati A."/>
            <person name="Chen A."/>
            <person name="Palaniappan K."/>
            <person name="Land M."/>
            <person name="Hauser L."/>
            <person name="Chang Y."/>
            <person name="Jeffries C."/>
            <person name="Rohde M."/>
            <person name="Sikorski J."/>
            <person name="Pukall R."/>
            <person name="Goker M."/>
            <person name="Woyke T."/>
            <person name="Bristow J."/>
            <person name="Eisen J."/>
            <person name="Markowitz V."/>
            <person name="Hugenholtz P."/>
            <person name="Kyrpides N."/>
            <person name="Klenk H."/>
        </authorList>
    </citation>
    <scope>NUCLEOTIDE SEQUENCE [LARGE SCALE GENOMIC DNA]</scope>
    <source>
        <strain evidence="2">ATCC 9345 / DSM 20595 / CCUG 17215 / LMG 16163 / NBRC 15585 / NCTC 8452 / 11018</strain>
    </source>
</reference>
<keyword evidence="2" id="KW-1185">Reference proteome</keyword>